<dbReference type="SMART" id="SM00457">
    <property type="entry name" value="MACPF"/>
    <property type="match status" value="1"/>
</dbReference>
<evidence type="ECO:0000259" key="5">
    <source>
        <dbReference type="PROSITE" id="PS51412"/>
    </source>
</evidence>
<dbReference type="EMBL" id="CP012109">
    <property type="protein sequence ID" value="AKQ63844.1"/>
    <property type="molecule type" value="Genomic_DNA"/>
</dbReference>
<evidence type="ECO:0000256" key="1">
    <source>
        <dbReference type="ARBA" id="ARBA00004613"/>
    </source>
</evidence>
<dbReference type="STRING" id="1297742.A176_000756"/>
<comment type="subcellular location">
    <subcellularLocation>
        <location evidence="1">Secreted</location>
    </subcellularLocation>
</comment>
<keyword evidence="3" id="KW-1015">Disulfide bond</keyword>
<evidence type="ECO:0000256" key="3">
    <source>
        <dbReference type="ARBA" id="ARBA00023157"/>
    </source>
</evidence>
<organism evidence="6 7">
    <name type="scientific">Pseudomyxococcus hansupus</name>
    <dbReference type="NCBI Taxonomy" id="1297742"/>
    <lineage>
        <taxon>Bacteria</taxon>
        <taxon>Pseudomonadati</taxon>
        <taxon>Myxococcota</taxon>
        <taxon>Myxococcia</taxon>
        <taxon>Myxococcales</taxon>
        <taxon>Cystobacterineae</taxon>
        <taxon>Myxococcaceae</taxon>
        <taxon>Pseudomyxococcus</taxon>
    </lineage>
</organism>
<dbReference type="eggNOG" id="ENOG5032VQ3">
    <property type="taxonomic scope" value="Bacteria"/>
</dbReference>
<dbReference type="PROSITE" id="PS51412">
    <property type="entry name" value="MACPF_2"/>
    <property type="match status" value="1"/>
</dbReference>
<feature type="region of interest" description="Disordered" evidence="4">
    <location>
        <begin position="22"/>
        <end position="41"/>
    </location>
</feature>
<reference evidence="6 7" key="1">
    <citation type="journal article" date="2016" name="PLoS ONE">
        <title>Complete Genome Sequence and Comparative Genomics of a Novel Myxobacterium Myxococcus hansupus.</title>
        <authorList>
            <person name="Sharma G."/>
            <person name="Narwani T."/>
            <person name="Subramanian S."/>
        </authorList>
    </citation>
    <scope>NUCLEOTIDE SEQUENCE [LARGE SCALE GENOMIC DNA]</scope>
    <source>
        <strain evidence="7">mixupus</strain>
    </source>
</reference>
<name>A0A0H4WM60_9BACT</name>
<feature type="domain" description="MACPF" evidence="5">
    <location>
        <begin position="48"/>
        <end position="370"/>
    </location>
</feature>
<sequence length="532" mass="60423">MSLTKRRPVQLNLSTPSAFVLHRPTAPHHPQARSPSMADAQDTSKLERININYEGTLPYPGIDHLGRCYDFIKMDPFDLSARVRDGGGGMAGRAIDIPANLVKVECSDQSVYIPPGTKLDSESRGMRSSRAETWFDSTELSSSFEKTVSSGLSIPGLVSFSQSSTYSEFNKTTSTNEKMETFVQSYFEDCHIGFLKNVHEHLPINAEFAGAVGALKTQDDCTKFIQKFGTHYAHEITFGGRMYQRIRIDTKTYRNLKESGKDVSTSAEGTYKKATVKAGSSSSSSSSSAFESNSNVSVEDIKWVGGTPHTNFDDWVQTIRKDPKPVQMELRPVYELFTSNYFKSDSKIADKKKLMEKAVTDYIKANAYIKPALQELANKKFHFINRWRADIGERRVDMHLSYQGNSLELYGKNNTTDLTPWLLVPVPNTVDQFYIQNKWKESENERRLDMYIGFSGDNIVLTGKSDHENLTPWRFIPVPNRPGEYYVRSRWKAEQGDRRTDYHMAFTGDNVELYHKDNRYDLTPWKLVPVTG</sequence>
<dbReference type="AlphaFoldDB" id="A0A0H4WM60"/>
<dbReference type="Pfam" id="PF01823">
    <property type="entry name" value="MACPF"/>
    <property type="match status" value="1"/>
</dbReference>
<evidence type="ECO:0000256" key="4">
    <source>
        <dbReference type="SAM" id="MobiDB-lite"/>
    </source>
</evidence>
<dbReference type="KEGG" id="mym:A176_000756"/>
<evidence type="ECO:0000313" key="6">
    <source>
        <dbReference type="EMBL" id="AKQ63844.1"/>
    </source>
</evidence>
<protein>
    <submittedName>
        <fullName evidence="6">MAC/perforin family protein</fullName>
    </submittedName>
</protein>
<dbReference type="PANTHER" id="PTHR45742">
    <property type="entry name" value="COMPLEMENT COMPONENT C6"/>
    <property type="match status" value="1"/>
</dbReference>
<dbReference type="GO" id="GO:0005576">
    <property type="term" value="C:extracellular region"/>
    <property type="evidence" value="ECO:0007669"/>
    <property type="project" value="UniProtKB-SubCell"/>
</dbReference>
<dbReference type="PANTHER" id="PTHR45742:SF8">
    <property type="entry name" value="FLOCCULATION PROTEIN FLO11"/>
    <property type="match status" value="1"/>
</dbReference>
<keyword evidence="2" id="KW-0964">Secreted</keyword>
<gene>
    <name evidence="6" type="ORF">A176_000756</name>
</gene>
<dbReference type="Proteomes" id="UP000009026">
    <property type="component" value="Chromosome"/>
</dbReference>
<evidence type="ECO:0000256" key="2">
    <source>
        <dbReference type="ARBA" id="ARBA00022525"/>
    </source>
</evidence>
<evidence type="ECO:0000313" key="7">
    <source>
        <dbReference type="Proteomes" id="UP000009026"/>
    </source>
</evidence>
<accession>A0A0H4WM60</accession>
<proteinExistence type="predicted"/>
<dbReference type="InterPro" id="IPR020864">
    <property type="entry name" value="MACPF"/>
</dbReference>
<dbReference type="PATRIC" id="fig|1297742.4.peg.770"/>
<keyword evidence="7" id="KW-1185">Reference proteome</keyword>